<evidence type="ECO:0000313" key="6">
    <source>
        <dbReference type="EMBL" id="RWS01284.1"/>
    </source>
</evidence>
<reference evidence="7" key="2">
    <citation type="submission" date="2018-11" db="EMBL/GenBank/DDBJ databases">
        <title>Trombidioid mite genomics.</title>
        <authorList>
            <person name="Dong X."/>
        </authorList>
    </citation>
    <scope>NUCLEOTIDE SEQUENCE</scope>
    <source>
        <strain evidence="7">UoL-WK</strain>
    </source>
</reference>
<keyword evidence="4 5" id="KW-0472">Membrane</keyword>
<protein>
    <submittedName>
        <fullName evidence="7">Putative L-type amino acid transporter 1-like protein MLAS</fullName>
    </submittedName>
</protein>
<dbReference type="Pfam" id="PF13520">
    <property type="entry name" value="AA_permease_2"/>
    <property type="match status" value="1"/>
</dbReference>
<evidence type="ECO:0000313" key="7">
    <source>
        <dbReference type="EMBL" id="RWS04619.1"/>
    </source>
</evidence>
<dbReference type="GO" id="GO:0016020">
    <property type="term" value="C:membrane"/>
    <property type="evidence" value="ECO:0007669"/>
    <property type="project" value="UniProtKB-SubCell"/>
</dbReference>
<name>A0A3S3PAI0_9ACAR</name>
<dbReference type="Gene3D" id="1.20.1740.10">
    <property type="entry name" value="Amino acid/polyamine transporter I"/>
    <property type="match status" value="1"/>
</dbReference>
<dbReference type="InterPro" id="IPR002293">
    <property type="entry name" value="AA/rel_permease1"/>
</dbReference>
<feature type="transmembrane region" description="Helical" evidence="5">
    <location>
        <begin position="21"/>
        <end position="43"/>
    </location>
</feature>
<dbReference type="GO" id="GO:0015179">
    <property type="term" value="F:L-amino acid transmembrane transporter activity"/>
    <property type="evidence" value="ECO:0007669"/>
    <property type="project" value="TreeGrafter"/>
</dbReference>
<keyword evidence="2 5" id="KW-0812">Transmembrane</keyword>
<dbReference type="AlphaFoldDB" id="A0A3S3PAI0"/>
<organism evidence="7 9">
    <name type="scientific">Dinothrombium tinctorium</name>
    <dbReference type="NCBI Taxonomy" id="1965070"/>
    <lineage>
        <taxon>Eukaryota</taxon>
        <taxon>Metazoa</taxon>
        <taxon>Ecdysozoa</taxon>
        <taxon>Arthropoda</taxon>
        <taxon>Chelicerata</taxon>
        <taxon>Arachnida</taxon>
        <taxon>Acari</taxon>
        <taxon>Acariformes</taxon>
        <taxon>Trombidiformes</taxon>
        <taxon>Prostigmata</taxon>
        <taxon>Anystina</taxon>
        <taxon>Parasitengona</taxon>
        <taxon>Trombidioidea</taxon>
        <taxon>Trombidiidae</taxon>
        <taxon>Dinothrombium</taxon>
    </lineage>
</organism>
<proteinExistence type="predicted"/>
<dbReference type="InterPro" id="IPR050598">
    <property type="entry name" value="AminoAcid_Transporter"/>
</dbReference>
<dbReference type="PANTHER" id="PTHR11785">
    <property type="entry name" value="AMINO ACID TRANSPORTER"/>
    <property type="match status" value="1"/>
</dbReference>
<comment type="caution">
    <text evidence="7">The sequence shown here is derived from an EMBL/GenBank/DDBJ whole genome shotgun (WGS) entry which is preliminary data.</text>
</comment>
<keyword evidence="9" id="KW-1185">Reference proteome</keyword>
<feature type="transmembrane region" description="Helical" evidence="5">
    <location>
        <begin position="55"/>
        <end position="76"/>
    </location>
</feature>
<evidence type="ECO:0000256" key="4">
    <source>
        <dbReference type="ARBA" id="ARBA00023136"/>
    </source>
</evidence>
<evidence type="ECO:0000256" key="3">
    <source>
        <dbReference type="ARBA" id="ARBA00022989"/>
    </source>
</evidence>
<feature type="non-terminal residue" evidence="7">
    <location>
        <position position="152"/>
    </location>
</feature>
<dbReference type="FunFam" id="1.20.1740.10:FF:000092">
    <property type="entry name" value="Putative L-type amino acid transporter 1-like protein MLAS"/>
    <property type="match status" value="1"/>
</dbReference>
<sequence length="152" mass="16639">MSESENIYDKKYEKAVKFRRRITLVNAVGLIVGSVIGSGIFISPKGVFEYCGQSVALSIAVWIFCGFFSTLGALCYAELGTTITRSGGDYAYQMEAFGPLIAFLYLWVTMLIVNPTSQAITAITFAHYIIGIFYESCEPPQAAVKLIAICCL</sequence>
<evidence type="ECO:0000256" key="5">
    <source>
        <dbReference type="SAM" id="Phobius"/>
    </source>
</evidence>
<evidence type="ECO:0000256" key="1">
    <source>
        <dbReference type="ARBA" id="ARBA00004141"/>
    </source>
</evidence>
<evidence type="ECO:0000313" key="8">
    <source>
        <dbReference type="EMBL" id="RWS04735.1"/>
    </source>
</evidence>
<evidence type="ECO:0000256" key="2">
    <source>
        <dbReference type="ARBA" id="ARBA00022692"/>
    </source>
</evidence>
<dbReference type="PANTHER" id="PTHR11785:SF528">
    <property type="entry name" value="AMINO ACID TRANSPORTER PROTEIN JHI-21"/>
    <property type="match status" value="1"/>
</dbReference>
<reference evidence="7 9" key="1">
    <citation type="journal article" date="2018" name="Gigascience">
        <title>Genomes of trombidid mites reveal novel predicted allergens and laterally-transferred genes associated with secondary metabolism.</title>
        <authorList>
            <person name="Dong X."/>
            <person name="Chaisiri K."/>
            <person name="Xia D."/>
            <person name="Armstrong S.D."/>
            <person name="Fang Y."/>
            <person name="Donnelly M.J."/>
            <person name="Kadowaki T."/>
            <person name="McGarry J.W."/>
            <person name="Darby A.C."/>
            <person name="Makepeace B.L."/>
        </authorList>
    </citation>
    <scope>NUCLEOTIDE SEQUENCE [LARGE SCALE GENOMIC DNA]</scope>
    <source>
        <strain evidence="7">UoL-WK</strain>
    </source>
</reference>
<accession>A0A3S3PAI0</accession>
<dbReference type="OrthoDB" id="10062876at2759"/>
<dbReference type="EMBL" id="NCKU01005402">
    <property type="protein sequence ID" value="RWS04619.1"/>
    <property type="molecule type" value="Genomic_DNA"/>
</dbReference>
<evidence type="ECO:0000313" key="9">
    <source>
        <dbReference type="Proteomes" id="UP000285301"/>
    </source>
</evidence>
<dbReference type="Proteomes" id="UP000285301">
    <property type="component" value="Unassembled WGS sequence"/>
</dbReference>
<dbReference type="EMBL" id="NCKU01009488">
    <property type="protein sequence ID" value="RWS01284.1"/>
    <property type="molecule type" value="Genomic_DNA"/>
</dbReference>
<feature type="transmembrane region" description="Helical" evidence="5">
    <location>
        <begin position="96"/>
        <end position="113"/>
    </location>
</feature>
<gene>
    <name evidence="6" type="ORF">B4U79_07217</name>
    <name evidence="7" type="ORF">B4U79_11835</name>
    <name evidence="8" type="ORF">B4U79_14278</name>
</gene>
<comment type="subcellular location">
    <subcellularLocation>
        <location evidence="1">Membrane</location>
        <topology evidence="1">Multi-pass membrane protein</topology>
    </subcellularLocation>
</comment>
<dbReference type="EMBL" id="NCKU01005309">
    <property type="protein sequence ID" value="RWS04735.1"/>
    <property type="molecule type" value="Genomic_DNA"/>
</dbReference>
<dbReference type="STRING" id="1965070.A0A3S3PAI0"/>
<keyword evidence="3 5" id="KW-1133">Transmembrane helix</keyword>